<protein>
    <submittedName>
        <fullName evidence="1">Uncharacterized protein</fullName>
    </submittedName>
</protein>
<proteinExistence type="predicted"/>
<organism evidence="1 2">
    <name type="scientific">Pleurodeles waltl</name>
    <name type="common">Iberian ribbed newt</name>
    <dbReference type="NCBI Taxonomy" id="8319"/>
    <lineage>
        <taxon>Eukaryota</taxon>
        <taxon>Metazoa</taxon>
        <taxon>Chordata</taxon>
        <taxon>Craniata</taxon>
        <taxon>Vertebrata</taxon>
        <taxon>Euteleostomi</taxon>
        <taxon>Amphibia</taxon>
        <taxon>Batrachia</taxon>
        <taxon>Caudata</taxon>
        <taxon>Salamandroidea</taxon>
        <taxon>Salamandridae</taxon>
        <taxon>Pleurodelinae</taxon>
        <taxon>Pleurodeles</taxon>
    </lineage>
</organism>
<name>A0AAV7WP92_PLEWA</name>
<evidence type="ECO:0000313" key="1">
    <source>
        <dbReference type="EMBL" id="KAJ1214328.1"/>
    </source>
</evidence>
<comment type="caution">
    <text evidence="1">The sequence shown here is derived from an EMBL/GenBank/DDBJ whole genome shotgun (WGS) entry which is preliminary data.</text>
</comment>
<evidence type="ECO:0000313" key="2">
    <source>
        <dbReference type="Proteomes" id="UP001066276"/>
    </source>
</evidence>
<sequence>MVGSGILGTHFWRLPEQNRSRRTHDPVGPRVPGVFGAVGGLERCAPPKEYEKLHPRPAREVGRPCTWGEAHRQWRRLLDWARGERSDSWIDSGAGLCSERHALLLSLLDLDVAGLETAASLVERAPGGFR</sequence>
<dbReference type="EMBL" id="JANPWB010000001">
    <property type="protein sequence ID" value="KAJ1214328.1"/>
    <property type="molecule type" value="Genomic_DNA"/>
</dbReference>
<dbReference type="Proteomes" id="UP001066276">
    <property type="component" value="Chromosome 1_1"/>
</dbReference>
<reference evidence="1" key="1">
    <citation type="journal article" date="2022" name="bioRxiv">
        <title>Sequencing and chromosome-scale assembly of the giantPleurodeles waltlgenome.</title>
        <authorList>
            <person name="Brown T."/>
            <person name="Elewa A."/>
            <person name="Iarovenko S."/>
            <person name="Subramanian E."/>
            <person name="Araus A.J."/>
            <person name="Petzold A."/>
            <person name="Susuki M."/>
            <person name="Suzuki K.-i.T."/>
            <person name="Hayashi T."/>
            <person name="Toyoda A."/>
            <person name="Oliveira C."/>
            <person name="Osipova E."/>
            <person name="Leigh N.D."/>
            <person name="Simon A."/>
            <person name="Yun M.H."/>
        </authorList>
    </citation>
    <scope>NUCLEOTIDE SEQUENCE</scope>
    <source>
        <strain evidence="1">20211129_DDA</strain>
        <tissue evidence="1">Liver</tissue>
    </source>
</reference>
<keyword evidence="2" id="KW-1185">Reference proteome</keyword>
<gene>
    <name evidence="1" type="ORF">NDU88_001947</name>
</gene>
<accession>A0AAV7WP92</accession>
<dbReference type="AlphaFoldDB" id="A0AAV7WP92"/>